<reference evidence="2 3" key="1">
    <citation type="submission" date="2020-08" db="EMBL/GenBank/DDBJ databases">
        <title>Sequencing the genomes of 1000 actinobacteria strains.</title>
        <authorList>
            <person name="Klenk H.-P."/>
        </authorList>
    </citation>
    <scope>NUCLEOTIDE SEQUENCE [LARGE SCALE GENOMIC DNA]</scope>
    <source>
        <strain evidence="2 3">DSM 45790</strain>
    </source>
</reference>
<organism evidence="2 3">
    <name type="scientific">Sphaerisporangium krabiense</name>
    <dbReference type="NCBI Taxonomy" id="763782"/>
    <lineage>
        <taxon>Bacteria</taxon>
        <taxon>Bacillati</taxon>
        <taxon>Actinomycetota</taxon>
        <taxon>Actinomycetes</taxon>
        <taxon>Streptosporangiales</taxon>
        <taxon>Streptosporangiaceae</taxon>
        <taxon>Sphaerisporangium</taxon>
    </lineage>
</organism>
<keyword evidence="1" id="KW-0732">Signal</keyword>
<keyword evidence="3" id="KW-1185">Reference proteome</keyword>
<dbReference type="Proteomes" id="UP000588112">
    <property type="component" value="Unassembled WGS sequence"/>
</dbReference>
<gene>
    <name evidence="2" type="ORF">BJ981_002958</name>
</gene>
<feature type="signal peptide" evidence="1">
    <location>
        <begin position="1"/>
        <end position="30"/>
    </location>
</feature>
<evidence type="ECO:0000256" key="1">
    <source>
        <dbReference type="SAM" id="SignalP"/>
    </source>
</evidence>
<proteinExistence type="predicted"/>
<dbReference type="EMBL" id="JACHBR010000001">
    <property type="protein sequence ID" value="MBB5627259.1"/>
    <property type="molecule type" value="Genomic_DNA"/>
</dbReference>
<sequence length="213" mass="22824">MKRSRWTACLLALLTAVLLGQIVASTPASATRDFYCIPIWKNGRLGWDCVSIPVVLDGGCFNCPPPPCDACAREFAIDFHESVILPADLSNQYRLALTRGLGALDQAARTSDRTAQGQWRAEAMASFRLATRTLGPSRLTVAQTGVYDRARGVIGPQTVPWLAAIGADIASGITFMQEVGGGGAPTPGRGESAAMEKFEEARLEIAQQMAFHN</sequence>
<evidence type="ECO:0000313" key="2">
    <source>
        <dbReference type="EMBL" id="MBB5627259.1"/>
    </source>
</evidence>
<protein>
    <submittedName>
        <fullName evidence="2">Uncharacterized protein</fullName>
    </submittedName>
</protein>
<accession>A0A7W8Z4G2</accession>
<evidence type="ECO:0000313" key="3">
    <source>
        <dbReference type="Proteomes" id="UP000588112"/>
    </source>
</evidence>
<name>A0A7W8Z4G2_9ACTN</name>
<comment type="caution">
    <text evidence="2">The sequence shown here is derived from an EMBL/GenBank/DDBJ whole genome shotgun (WGS) entry which is preliminary data.</text>
</comment>
<dbReference type="AlphaFoldDB" id="A0A7W8Z4G2"/>
<feature type="chain" id="PRO_5031145983" evidence="1">
    <location>
        <begin position="31"/>
        <end position="213"/>
    </location>
</feature>
<dbReference type="RefSeq" id="WP_184611781.1">
    <property type="nucleotide sequence ID" value="NZ_BOOS01000036.1"/>
</dbReference>